<evidence type="ECO:0000313" key="3">
    <source>
        <dbReference type="Proteomes" id="UP000722989"/>
    </source>
</evidence>
<protein>
    <submittedName>
        <fullName evidence="2">Uncharacterized protein</fullName>
    </submittedName>
</protein>
<feature type="region of interest" description="Disordered" evidence="1">
    <location>
        <begin position="1"/>
        <end position="51"/>
    </location>
</feature>
<organism evidence="2 3">
    <name type="scientific">Planosporangium thailandense</name>
    <dbReference type="NCBI Taxonomy" id="765197"/>
    <lineage>
        <taxon>Bacteria</taxon>
        <taxon>Bacillati</taxon>
        <taxon>Actinomycetota</taxon>
        <taxon>Actinomycetes</taxon>
        <taxon>Micromonosporales</taxon>
        <taxon>Micromonosporaceae</taxon>
        <taxon>Planosporangium</taxon>
    </lineage>
</organism>
<reference evidence="2 3" key="1">
    <citation type="submission" date="2020-03" db="EMBL/GenBank/DDBJ databases">
        <title>WGS of the type strain of Planosporangium spp.</title>
        <authorList>
            <person name="Thawai C."/>
        </authorList>
    </citation>
    <scope>NUCLEOTIDE SEQUENCE [LARGE SCALE GENOMIC DNA]</scope>
    <source>
        <strain evidence="2 3">TBRC 5610</strain>
    </source>
</reference>
<feature type="compositionally biased region" description="Acidic residues" evidence="1">
    <location>
        <begin position="40"/>
        <end position="51"/>
    </location>
</feature>
<sequence length="51" mass="5659">MSENEVPSLQVPEAGDIPAEDATSPQVEHAQDRDQAEGDVNQEEEQQERKP</sequence>
<gene>
    <name evidence="2" type="ORF">HC031_29535</name>
</gene>
<dbReference type="RefSeq" id="WP_167928728.1">
    <property type="nucleotide sequence ID" value="NZ_JAATVY010000037.1"/>
</dbReference>
<accession>A0ABX0Y6U8</accession>
<name>A0ABX0Y6U8_9ACTN</name>
<keyword evidence="3" id="KW-1185">Reference proteome</keyword>
<evidence type="ECO:0000313" key="2">
    <source>
        <dbReference type="EMBL" id="NJC73826.1"/>
    </source>
</evidence>
<evidence type="ECO:0000256" key="1">
    <source>
        <dbReference type="SAM" id="MobiDB-lite"/>
    </source>
</evidence>
<comment type="caution">
    <text evidence="2">The sequence shown here is derived from an EMBL/GenBank/DDBJ whole genome shotgun (WGS) entry which is preliminary data.</text>
</comment>
<proteinExistence type="predicted"/>
<dbReference type="EMBL" id="JAATVY010000037">
    <property type="protein sequence ID" value="NJC73826.1"/>
    <property type="molecule type" value="Genomic_DNA"/>
</dbReference>
<dbReference type="Proteomes" id="UP000722989">
    <property type="component" value="Unassembled WGS sequence"/>
</dbReference>